<dbReference type="EMBL" id="NIRM01000001">
    <property type="protein sequence ID" value="PHI10375.1"/>
    <property type="molecule type" value="Genomic_DNA"/>
</dbReference>
<sequence length="332" mass="39146">MKQNNLIKLEDNFQEENEINIYDIINIFLKNIKLFIIVSIIGLVITGLYMIKRIVFDKNNVLTIEYSLNYEELESYLNGKVYYPKKNPNQILLDNEYLDKLFENEDLKKYYEENVDENENRDSPNTKRQFIIEKKLLEDIPKQVESIDGKDVVVVPNSYKVTVTVNKRKDIDKRLSLSIMNTYLKIIKEFYNETIFKYIEDRKIYSDERLPVLKNLLNENAVVGNTLSFDKNSIAENNFLRYIYPVKVSNVDTYYPEYIRLENENQAITTLTNLGVNNIDNFIQYDTSIIMEKEKTGNLIKLIVGIFLSLCLGISAIFIKEFSKEYKNKEKI</sequence>
<proteinExistence type="predicted"/>
<evidence type="ECO:0000313" key="2">
    <source>
        <dbReference type="EMBL" id="PHI10375.1"/>
    </source>
</evidence>
<protein>
    <recommendedName>
        <fullName evidence="4">Polysaccharide chain length determinant N-terminal domain-containing protein</fullName>
    </recommendedName>
</protein>
<accession>A0A2C6C2N6</accession>
<dbReference type="RefSeq" id="WP_099010961.1">
    <property type="nucleotide sequence ID" value="NZ_CP077154.1"/>
</dbReference>
<organism evidence="2 3">
    <name type="scientific">Fusobacterium nucleatum subsp. polymorphum</name>
    <name type="common">Fusobacterium polymorphum</name>
    <dbReference type="NCBI Taxonomy" id="76857"/>
    <lineage>
        <taxon>Bacteria</taxon>
        <taxon>Fusobacteriati</taxon>
        <taxon>Fusobacteriota</taxon>
        <taxon>Fusobacteriia</taxon>
        <taxon>Fusobacteriales</taxon>
        <taxon>Fusobacteriaceae</taxon>
        <taxon>Fusobacterium</taxon>
    </lineage>
</organism>
<evidence type="ECO:0000256" key="1">
    <source>
        <dbReference type="SAM" id="Phobius"/>
    </source>
</evidence>
<feature type="transmembrane region" description="Helical" evidence="1">
    <location>
        <begin position="32"/>
        <end position="51"/>
    </location>
</feature>
<evidence type="ECO:0000313" key="3">
    <source>
        <dbReference type="Proteomes" id="UP000221504"/>
    </source>
</evidence>
<dbReference type="Proteomes" id="UP000221504">
    <property type="component" value="Unassembled WGS sequence"/>
</dbReference>
<dbReference type="AlphaFoldDB" id="A0A2C6C2N6"/>
<keyword evidence="1" id="KW-0472">Membrane</keyword>
<gene>
    <name evidence="2" type="ORF">CBG52_04205</name>
</gene>
<comment type="caution">
    <text evidence="2">The sequence shown here is derived from an EMBL/GenBank/DDBJ whole genome shotgun (WGS) entry which is preliminary data.</text>
</comment>
<evidence type="ECO:0008006" key="4">
    <source>
        <dbReference type="Google" id="ProtNLM"/>
    </source>
</evidence>
<name>A0A2C6C2N6_FUSNP</name>
<reference evidence="2 3" key="1">
    <citation type="submission" date="2017-06" db="EMBL/GenBank/DDBJ databases">
        <title>Draft genome sequence of Fusobacterium nucleatum subsp. polymorphum KCOM 1267 (=ChDC F290).</title>
        <authorList>
            <person name="Kook J.-K."/>
            <person name="Park S.-N."/>
            <person name="Lim Y.K."/>
            <person name="Roh H."/>
        </authorList>
    </citation>
    <scope>NUCLEOTIDE SEQUENCE [LARGE SCALE GENOMIC DNA]</scope>
    <source>
        <strain evidence="3">KCOM 1267(ChDC F290)</strain>
    </source>
</reference>
<keyword evidence="1" id="KW-0812">Transmembrane</keyword>
<feature type="transmembrane region" description="Helical" evidence="1">
    <location>
        <begin position="299"/>
        <end position="319"/>
    </location>
</feature>
<keyword evidence="1" id="KW-1133">Transmembrane helix</keyword>